<keyword evidence="12" id="KW-0496">Mitochondrion</keyword>
<organism evidence="18 19">
    <name type="scientific">Phyllotreta striolata</name>
    <name type="common">Striped flea beetle</name>
    <name type="synonym">Crioceris striolata</name>
    <dbReference type="NCBI Taxonomy" id="444603"/>
    <lineage>
        <taxon>Eukaryota</taxon>
        <taxon>Metazoa</taxon>
        <taxon>Ecdysozoa</taxon>
        <taxon>Arthropoda</taxon>
        <taxon>Hexapoda</taxon>
        <taxon>Insecta</taxon>
        <taxon>Pterygota</taxon>
        <taxon>Neoptera</taxon>
        <taxon>Endopterygota</taxon>
        <taxon>Coleoptera</taxon>
        <taxon>Polyphaga</taxon>
        <taxon>Cucujiformia</taxon>
        <taxon>Chrysomeloidea</taxon>
        <taxon>Chrysomelidae</taxon>
        <taxon>Galerucinae</taxon>
        <taxon>Alticini</taxon>
        <taxon>Phyllotreta</taxon>
    </lineage>
</organism>
<keyword evidence="10" id="KW-0249">Electron transport</keyword>
<evidence type="ECO:0000256" key="17">
    <source>
        <dbReference type="SAM" id="Phobius"/>
    </source>
</evidence>
<dbReference type="OrthoDB" id="5917019at2759"/>
<dbReference type="InterPro" id="IPR019329">
    <property type="entry name" value="NADH_UbQ_OxRdtase_ESSS_su"/>
</dbReference>
<evidence type="ECO:0000256" key="3">
    <source>
        <dbReference type="ARBA" id="ARBA00008915"/>
    </source>
</evidence>
<dbReference type="AlphaFoldDB" id="A0A9N9TU17"/>
<name>A0A9N9TU17_PHYSR</name>
<evidence type="ECO:0000313" key="19">
    <source>
        <dbReference type="Proteomes" id="UP001153712"/>
    </source>
</evidence>
<dbReference type="Proteomes" id="UP001153712">
    <property type="component" value="Chromosome 9"/>
</dbReference>
<keyword evidence="7 17" id="KW-0812">Transmembrane</keyword>
<comment type="subcellular location">
    <subcellularLocation>
        <location evidence="2">Mitochondrion inner membrane</location>
        <topology evidence="2">Single-pass membrane protein</topology>
    </subcellularLocation>
</comment>
<evidence type="ECO:0000256" key="4">
    <source>
        <dbReference type="ARBA" id="ARBA00018632"/>
    </source>
</evidence>
<comment type="similarity">
    <text evidence="3">Belongs to the complex I NDUFB11 subunit family.</text>
</comment>
<evidence type="ECO:0000256" key="16">
    <source>
        <dbReference type="ARBA" id="ARBA00046528"/>
    </source>
</evidence>
<evidence type="ECO:0000256" key="13">
    <source>
        <dbReference type="ARBA" id="ARBA00023136"/>
    </source>
</evidence>
<evidence type="ECO:0000256" key="11">
    <source>
        <dbReference type="ARBA" id="ARBA00022989"/>
    </source>
</evidence>
<accession>A0A9N9TU17</accession>
<evidence type="ECO:0000256" key="6">
    <source>
        <dbReference type="ARBA" id="ARBA00022660"/>
    </source>
</evidence>
<keyword evidence="19" id="KW-1185">Reference proteome</keyword>
<protein>
    <recommendedName>
        <fullName evidence="4">NADH dehydrogenase [ubiquinone] 1 beta subcomplex subunit 11, mitochondrial</fullName>
    </recommendedName>
    <alternativeName>
        <fullName evidence="15">Complex I-ESSS</fullName>
    </alternativeName>
    <alternativeName>
        <fullName evidence="14">NADH-ubiquinone oxidoreductase ESSS subunit</fullName>
    </alternativeName>
</protein>
<evidence type="ECO:0000256" key="12">
    <source>
        <dbReference type="ARBA" id="ARBA00023128"/>
    </source>
</evidence>
<keyword evidence="11 17" id="KW-1133">Transmembrane helix</keyword>
<evidence type="ECO:0000256" key="10">
    <source>
        <dbReference type="ARBA" id="ARBA00022982"/>
    </source>
</evidence>
<sequence>MITKSLLDNSRKLIPILARRYVSTSKGHGEKATGAVQSKPEEKNWMSYGFDHYNKDDDRRAMHSVTFASITLCLVLGGFYFAYMPDVNLNDWAQREAYLELHRREAQGISPINPNYIDPKRINLPSDSELEGVEIII</sequence>
<evidence type="ECO:0000256" key="7">
    <source>
        <dbReference type="ARBA" id="ARBA00022692"/>
    </source>
</evidence>
<keyword evidence="9" id="KW-0809">Transit peptide</keyword>
<keyword evidence="13 17" id="KW-0472">Membrane</keyword>
<proteinExistence type="inferred from homology"/>
<dbReference type="PANTHER" id="PTHR13327">
    <property type="entry name" value="NADH-UBIQUINONE OXIDOREDUCTASE ESSS SUBUNIT, MITOCHONDRIAL PRECURSOR"/>
    <property type="match status" value="1"/>
</dbReference>
<dbReference type="GO" id="GO:0005743">
    <property type="term" value="C:mitochondrial inner membrane"/>
    <property type="evidence" value="ECO:0007669"/>
    <property type="project" value="UniProtKB-SubCell"/>
</dbReference>
<keyword evidence="6" id="KW-0679">Respiratory chain</keyword>
<reference evidence="18" key="1">
    <citation type="submission" date="2022-01" db="EMBL/GenBank/DDBJ databases">
        <authorList>
            <person name="King R."/>
        </authorList>
    </citation>
    <scope>NUCLEOTIDE SEQUENCE</scope>
</reference>
<feature type="transmembrane region" description="Helical" evidence="17">
    <location>
        <begin position="65"/>
        <end position="83"/>
    </location>
</feature>
<evidence type="ECO:0000256" key="14">
    <source>
        <dbReference type="ARBA" id="ARBA00030753"/>
    </source>
</evidence>
<evidence type="ECO:0000256" key="9">
    <source>
        <dbReference type="ARBA" id="ARBA00022946"/>
    </source>
</evidence>
<gene>
    <name evidence="18" type="ORF">PHYEVI_LOCUS11379</name>
</gene>
<dbReference type="PANTHER" id="PTHR13327:SF0">
    <property type="entry name" value="NADH DEHYDROGENASE [UBIQUINONE] 1 BETA SUBCOMPLEX SUBUNIT 11, MITOCHONDRIAL"/>
    <property type="match status" value="1"/>
</dbReference>
<comment type="function">
    <text evidence="1">Accessory subunit of the mitochondrial membrane respiratory chain NADH dehydrogenase (Complex I), that is believed not to be involved in catalysis. Complex I functions in the transfer of electrons from NADH to the respiratory chain. The immediate electron acceptor for the enzyme is believed to be ubiquinone.</text>
</comment>
<keyword evidence="8" id="KW-0999">Mitochondrion inner membrane</keyword>
<comment type="subunit">
    <text evidence="16">Complex I is composed of 45 different subunits. Interacts with BCAP31.</text>
</comment>
<dbReference type="Pfam" id="PF10183">
    <property type="entry name" value="ESSS"/>
    <property type="match status" value="1"/>
</dbReference>
<evidence type="ECO:0000256" key="5">
    <source>
        <dbReference type="ARBA" id="ARBA00022448"/>
    </source>
</evidence>
<evidence type="ECO:0000313" key="18">
    <source>
        <dbReference type="EMBL" id="CAG9865134.1"/>
    </source>
</evidence>
<keyword evidence="5" id="KW-0813">Transport</keyword>
<evidence type="ECO:0000256" key="1">
    <source>
        <dbReference type="ARBA" id="ARBA00003195"/>
    </source>
</evidence>
<evidence type="ECO:0000256" key="2">
    <source>
        <dbReference type="ARBA" id="ARBA00004434"/>
    </source>
</evidence>
<dbReference type="EMBL" id="OU900102">
    <property type="protein sequence ID" value="CAG9865134.1"/>
    <property type="molecule type" value="Genomic_DNA"/>
</dbReference>
<evidence type="ECO:0000256" key="8">
    <source>
        <dbReference type="ARBA" id="ARBA00022792"/>
    </source>
</evidence>
<evidence type="ECO:0000256" key="15">
    <source>
        <dbReference type="ARBA" id="ARBA00031387"/>
    </source>
</evidence>